<evidence type="ECO:0000256" key="14">
    <source>
        <dbReference type="ARBA" id="ARBA00023128"/>
    </source>
</evidence>
<evidence type="ECO:0000256" key="5">
    <source>
        <dbReference type="ARBA" id="ARBA00005458"/>
    </source>
</evidence>
<keyword evidence="15 20" id="KW-0472">Membrane</keyword>
<dbReference type="Pfam" id="PF09139">
    <property type="entry name" value="Tam41_Mmp37"/>
    <property type="match status" value="1"/>
</dbReference>
<evidence type="ECO:0000256" key="11">
    <source>
        <dbReference type="ARBA" id="ARBA00022792"/>
    </source>
</evidence>
<keyword evidence="17 20" id="KW-1208">Phospholipid metabolism</keyword>
<evidence type="ECO:0000256" key="1">
    <source>
        <dbReference type="ARBA" id="ARBA00001946"/>
    </source>
</evidence>
<keyword evidence="13 20" id="KW-0443">Lipid metabolism</keyword>
<evidence type="ECO:0000256" key="3">
    <source>
        <dbReference type="ARBA" id="ARBA00005119"/>
    </source>
</evidence>
<keyword evidence="12 20" id="KW-0460">Magnesium</keyword>
<dbReference type="InterPro" id="IPR015222">
    <property type="entry name" value="Tam41"/>
</dbReference>
<evidence type="ECO:0000256" key="9">
    <source>
        <dbReference type="ARBA" id="ARBA00022679"/>
    </source>
</evidence>
<keyword evidence="14 20" id="KW-0496">Mitochondrion</keyword>
<evidence type="ECO:0000256" key="2">
    <source>
        <dbReference type="ARBA" id="ARBA00004443"/>
    </source>
</evidence>
<evidence type="ECO:0000256" key="10">
    <source>
        <dbReference type="ARBA" id="ARBA00022695"/>
    </source>
</evidence>
<dbReference type="GO" id="GO:0005743">
    <property type="term" value="C:mitochondrial inner membrane"/>
    <property type="evidence" value="ECO:0007669"/>
    <property type="project" value="UniProtKB-SubCell"/>
</dbReference>
<evidence type="ECO:0000256" key="4">
    <source>
        <dbReference type="ARBA" id="ARBA00005189"/>
    </source>
</evidence>
<dbReference type="UniPathway" id="UPA00557">
    <property type="reaction ID" value="UER00614"/>
</dbReference>
<dbReference type="EC" id="2.7.7.41" evidence="6 20"/>
<comment type="cofactor">
    <cofactor evidence="1 20">
        <name>Mg(2+)</name>
        <dbReference type="ChEBI" id="CHEBI:18420"/>
    </cofactor>
</comment>
<evidence type="ECO:0000256" key="17">
    <source>
        <dbReference type="ARBA" id="ARBA00023264"/>
    </source>
</evidence>
<dbReference type="AlphaFoldDB" id="A0A4Y7LUB3"/>
<comment type="subcellular location">
    <subcellularLocation>
        <location evidence="2 20">Mitochondrion inner membrane</location>
        <topology evidence="2 20">Peripheral membrane protein</topology>
        <orientation evidence="2 20">Matrix side</orientation>
    </subcellularLocation>
</comment>
<gene>
    <name evidence="21" type="primary">EOG090X06VP</name>
</gene>
<evidence type="ECO:0000256" key="13">
    <source>
        <dbReference type="ARBA" id="ARBA00023098"/>
    </source>
</evidence>
<evidence type="ECO:0000256" key="6">
    <source>
        <dbReference type="ARBA" id="ARBA00012487"/>
    </source>
</evidence>
<dbReference type="GO" id="GO:0004605">
    <property type="term" value="F:phosphatidate cytidylyltransferase activity"/>
    <property type="evidence" value="ECO:0007669"/>
    <property type="project" value="UniProtKB-UniRule"/>
</dbReference>
<dbReference type="EMBL" id="LR003341">
    <property type="protein sequence ID" value="SVE72960.1"/>
    <property type="molecule type" value="mRNA"/>
</dbReference>
<sequence>MTATAKSPAQFERTLRLFWDNPVQLSDKFRHILSLFPQDLVFAFAYGSGAFQQHGHKSTEGNVVDLILVVEDAEAFHRSNLERNWKHYSSMKYLGPRTLASFQEKLGARVYFNTLVPYKHGLLKYGVVSTSSLVADLLDWEWLYISGRLHKPVMPLVLPDANHPLRSSLQHNLQNAMHTALLLLPDVFHEETLYQTLAGLSYTGDFRMTFGEDRNKVKNIVGPQTGKFCELYAPFWTGSIAPYADFNSSSGRCEQDTSPSARMFHLNLLPKKIQQTIVHEWNRDGRWQDVEDVFRAAAHDTECPELVKEAVQKTVNASSWTQSLKNIPTAGLTKAVRYGFAKVNKMWKSLKKERTNS</sequence>
<evidence type="ECO:0000256" key="15">
    <source>
        <dbReference type="ARBA" id="ARBA00023136"/>
    </source>
</evidence>
<evidence type="ECO:0000256" key="7">
    <source>
        <dbReference type="ARBA" id="ARBA00018337"/>
    </source>
</evidence>
<evidence type="ECO:0000313" key="21">
    <source>
        <dbReference type="EMBL" id="SVE72960.1"/>
    </source>
</evidence>
<reference evidence="21" key="1">
    <citation type="submission" date="2018-08" db="EMBL/GenBank/DDBJ databases">
        <authorList>
            <person name="Cornetti L."/>
        </authorList>
    </citation>
    <scope>NUCLEOTIDE SEQUENCE</scope>
    <source>
        <strain evidence="21">OM-SAIQ-clone2</strain>
    </source>
</reference>
<keyword evidence="10 20" id="KW-0548">Nucleotidyltransferase</keyword>
<evidence type="ECO:0000256" key="12">
    <source>
        <dbReference type="ARBA" id="ARBA00022842"/>
    </source>
</evidence>
<comment type="pathway">
    <text evidence="3 20">Phospholipid metabolism; CDP-diacylglycerol biosynthesis; CDP-diacylglycerol from sn-glycerol 3-phosphate: step 3/3.</text>
</comment>
<protein>
    <recommendedName>
        <fullName evidence="7 20">Phosphatidate cytidylyltransferase, mitochondrial</fullName>
        <ecNumber evidence="6 20">2.7.7.41</ecNumber>
    </recommendedName>
    <alternativeName>
        <fullName evidence="18 20">CDP-diacylglycerol synthase</fullName>
    </alternativeName>
    <alternativeName>
        <fullName evidence="19 20">Mitochondrial translocator assembly and maintenance protein 41 homolog</fullName>
    </alternativeName>
</protein>
<proteinExistence type="evidence at transcript level"/>
<name>A0A4Y7LUB3_9CRUS</name>
<comment type="catalytic activity">
    <reaction evidence="20">
        <text>a 1,2-diacyl-sn-glycero-3-phosphate + CTP + H(+) = a CDP-1,2-diacyl-sn-glycerol + diphosphate</text>
        <dbReference type="Rhea" id="RHEA:16229"/>
        <dbReference type="ChEBI" id="CHEBI:15378"/>
        <dbReference type="ChEBI" id="CHEBI:33019"/>
        <dbReference type="ChEBI" id="CHEBI:37563"/>
        <dbReference type="ChEBI" id="CHEBI:58332"/>
        <dbReference type="ChEBI" id="CHEBI:58608"/>
        <dbReference type="EC" id="2.7.7.41"/>
    </reaction>
</comment>
<evidence type="ECO:0000256" key="16">
    <source>
        <dbReference type="ARBA" id="ARBA00023209"/>
    </source>
</evidence>
<keyword evidence="11 20" id="KW-0999">Mitochondrion inner membrane</keyword>
<dbReference type="GO" id="GO:0016024">
    <property type="term" value="P:CDP-diacylglycerol biosynthetic process"/>
    <property type="evidence" value="ECO:0007669"/>
    <property type="project" value="UniProtKB-UniRule"/>
</dbReference>
<keyword evidence="16 20" id="KW-0594">Phospholipid biosynthesis</keyword>
<dbReference type="PIRSF" id="PIRSF028840">
    <property type="entry name" value="Mmp37"/>
    <property type="match status" value="1"/>
</dbReference>
<keyword evidence="8 20" id="KW-0444">Lipid biosynthesis</keyword>
<comment type="function">
    <text evidence="20">Catalyzes the conversion of phosphatidic acid (PA) to CDP-diacylglycerol (CDP-DAG), an essential intermediate in the synthesis of phosphatidylglycerol, cardiolipin and phosphatidylinositol.</text>
</comment>
<keyword evidence="9 20" id="KW-0808">Transferase</keyword>
<dbReference type="GO" id="GO:0032049">
    <property type="term" value="P:cardiolipin biosynthetic process"/>
    <property type="evidence" value="ECO:0007669"/>
    <property type="project" value="UniProtKB-UniRule"/>
</dbReference>
<accession>A0A4Y7LUB3</accession>
<dbReference type="PANTHER" id="PTHR13619">
    <property type="entry name" value="PHOSPHATIDATE CYTIDYLYLTRANSFERASE, MITOCHONDRIAL"/>
    <property type="match status" value="1"/>
</dbReference>
<evidence type="ECO:0000256" key="20">
    <source>
        <dbReference type="PIRNR" id="PIRNR028840"/>
    </source>
</evidence>
<organism evidence="21">
    <name type="scientific">Ceriodaphnia reticulata</name>
    <dbReference type="NCBI Taxonomy" id="302197"/>
    <lineage>
        <taxon>Eukaryota</taxon>
        <taxon>Metazoa</taxon>
        <taxon>Ecdysozoa</taxon>
        <taxon>Arthropoda</taxon>
        <taxon>Crustacea</taxon>
        <taxon>Branchiopoda</taxon>
        <taxon>Diplostraca</taxon>
        <taxon>Cladocera</taxon>
        <taxon>Anomopoda</taxon>
        <taxon>Daphniidae</taxon>
        <taxon>Ceriodaphnia</taxon>
    </lineage>
</organism>
<evidence type="ECO:0000256" key="18">
    <source>
        <dbReference type="ARBA" id="ARBA00029893"/>
    </source>
</evidence>
<dbReference type="PANTHER" id="PTHR13619:SF0">
    <property type="entry name" value="PHOSPHATIDATE CYTIDYLYLTRANSFERASE, MITOCHONDRIAL"/>
    <property type="match status" value="1"/>
</dbReference>
<evidence type="ECO:0000256" key="8">
    <source>
        <dbReference type="ARBA" id="ARBA00022516"/>
    </source>
</evidence>
<comment type="similarity">
    <text evidence="5 20">Belongs to the TAM41 family.</text>
</comment>
<comment type="pathway">
    <text evidence="4">Lipid metabolism.</text>
</comment>
<evidence type="ECO:0000256" key="19">
    <source>
        <dbReference type="ARBA" id="ARBA00031502"/>
    </source>
</evidence>